<dbReference type="Gene3D" id="4.10.1060.10">
    <property type="entry name" value="Zinc finger, RanBP2-type"/>
    <property type="match status" value="2"/>
</dbReference>
<dbReference type="EMBL" id="JADCNL010000012">
    <property type="protein sequence ID" value="KAG0458011.1"/>
    <property type="molecule type" value="Genomic_DNA"/>
</dbReference>
<dbReference type="GO" id="GO:0005737">
    <property type="term" value="C:cytoplasm"/>
    <property type="evidence" value="ECO:0007669"/>
    <property type="project" value="TreeGrafter"/>
</dbReference>
<dbReference type="PANTHER" id="PTHR23111:SF74">
    <property type="entry name" value="OS02G0203700 PROTEIN"/>
    <property type="match status" value="1"/>
</dbReference>
<comment type="caution">
    <text evidence="6">The sequence shown here is derived from an EMBL/GenBank/DDBJ whole genome shotgun (WGS) entry which is preliminary data.</text>
</comment>
<accession>A0A835PTB1</accession>
<keyword evidence="2 4" id="KW-0863">Zinc-finger</keyword>
<dbReference type="GO" id="GO:0003729">
    <property type="term" value="F:mRNA binding"/>
    <property type="evidence" value="ECO:0007669"/>
    <property type="project" value="TreeGrafter"/>
</dbReference>
<dbReference type="OrthoDB" id="158357at2759"/>
<dbReference type="InterPro" id="IPR036443">
    <property type="entry name" value="Znf_RanBP2_sf"/>
</dbReference>
<proteinExistence type="predicted"/>
<gene>
    <name evidence="6" type="ORF">HPP92_023168</name>
</gene>
<dbReference type="InterPro" id="IPR001876">
    <property type="entry name" value="Znf_RanBP2"/>
</dbReference>
<protein>
    <recommendedName>
        <fullName evidence="5">RanBP2-type domain-containing protein</fullName>
    </recommendedName>
</protein>
<reference evidence="6 7" key="1">
    <citation type="journal article" date="2020" name="Nat. Food">
        <title>A phased Vanilla planifolia genome enables genetic improvement of flavour and production.</title>
        <authorList>
            <person name="Hasing T."/>
            <person name="Tang H."/>
            <person name="Brym M."/>
            <person name="Khazi F."/>
            <person name="Huang T."/>
            <person name="Chambers A.H."/>
        </authorList>
    </citation>
    <scope>NUCLEOTIDE SEQUENCE [LARGE SCALE GENOMIC DNA]</scope>
    <source>
        <tissue evidence="6">Leaf</tissue>
    </source>
</reference>
<evidence type="ECO:0000256" key="2">
    <source>
        <dbReference type="ARBA" id="ARBA00022771"/>
    </source>
</evidence>
<dbReference type="Proteomes" id="UP000636800">
    <property type="component" value="Chromosome 12"/>
</dbReference>
<evidence type="ECO:0000259" key="5">
    <source>
        <dbReference type="PROSITE" id="PS50199"/>
    </source>
</evidence>
<name>A0A835PTB1_VANPL</name>
<dbReference type="SUPFAM" id="SSF90209">
    <property type="entry name" value="Ran binding protein zinc finger-like"/>
    <property type="match status" value="2"/>
</dbReference>
<keyword evidence="7" id="KW-1185">Reference proteome</keyword>
<dbReference type="PROSITE" id="PS50199">
    <property type="entry name" value="ZF_RANBP2_2"/>
    <property type="match status" value="2"/>
</dbReference>
<dbReference type="AlphaFoldDB" id="A0A835PTB1"/>
<dbReference type="PANTHER" id="PTHR23111">
    <property type="entry name" value="ZINC FINGER PROTEIN"/>
    <property type="match status" value="1"/>
</dbReference>
<evidence type="ECO:0000313" key="6">
    <source>
        <dbReference type="EMBL" id="KAG0458011.1"/>
    </source>
</evidence>
<organism evidence="6 7">
    <name type="scientific">Vanilla planifolia</name>
    <name type="common">Vanilla</name>
    <dbReference type="NCBI Taxonomy" id="51239"/>
    <lineage>
        <taxon>Eukaryota</taxon>
        <taxon>Viridiplantae</taxon>
        <taxon>Streptophyta</taxon>
        <taxon>Embryophyta</taxon>
        <taxon>Tracheophyta</taxon>
        <taxon>Spermatophyta</taxon>
        <taxon>Magnoliopsida</taxon>
        <taxon>Liliopsida</taxon>
        <taxon>Asparagales</taxon>
        <taxon>Orchidaceae</taxon>
        <taxon>Vanilloideae</taxon>
        <taxon>Vanilleae</taxon>
        <taxon>Vanilla</taxon>
    </lineage>
</organism>
<dbReference type="PROSITE" id="PS01358">
    <property type="entry name" value="ZF_RANBP2_1"/>
    <property type="match status" value="1"/>
</dbReference>
<keyword evidence="1" id="KW-0479">Metal-binding</keyword>
<feature type="domain" description="RanBP2-type" evidence="5">
    <location>
        <begin position="4"/>
        <end position="33"/>
    </location>
</feature>
<evidence type="ECO:0000256" key="1">
    <source>
        <dbReference type="ARBA" id="ARBA00022723"/>
    </source>
</evidence>
<evidence type="ECO:0000256" key="4">
    <source>
        <dbReference type="PROSITE-ProRule" id="PRU00322"/>
    </source>
</evidence>
<dbReference type="SMART" id="SM00547">
    <property type="entry name" value="ZnF_RBZ"/>
    <property type="match status" value="2"/>
</dbReference>
<evidence type="ECO:0000256" key="3">
    <source>
        <dbReference type="ARBA" id="ARBA00022833"/>
    </source>
</evidence>
<evidence type="ECO:0000313" key="7">
    <source>
        <dbReference type="Proteomes" id="UP000636800"/>
    </source>
</evidence>
<keyword evidence="3" id="KW-0862">Zinc</keyword>
<dbReference type="GO" id="GO:0008270">
    <property type="term" value="F:zinc ion binding"/>
    <property type="evidence" value="ECO:0007669"/>
    <property type="project" value="UniProtKB-KW"/>
</dbReference>
<sequence length="163" mass="17783">MNRKAGDWNCRCCQHLNFGRRDACQRCGDPRIGAGVCTGGEVRQAGTVEVKPGDWYCTCGVHNFASRQSCFKCGSSKCEDGDLTNAGYFEALSSLHAVLPPGWKSGWDAMSITLRVGQSAINAIGRGNTKVVTLAERNCIEGMLAMQLMYSTGFFSWGYELTF</sequence>
<feature type="domain" description="RanBP2-type" evidence="5">
    <location>
        <begin position="51"/>
        <end position="79"/>
    </location>
</feature>